<dbReference type="EMBL" id="JPKZ01002489">
    <property type="protein sequence ID" value="KHN76476.1"/>
    <property type="molecule type" value="Genomic_DNA"/>
</dbReference>
<comment type="caution">
    <text evidence="2">The sequence shown here is derived from an EMBL/GenBank/DDBJ whole genome shotgun (WGS) entry which is preliminary data.</text>
</comment>
<feature type="compositionally biased region" description="Low complexity" evidence="1">
    <location>
        <begin position="227"/>
        <end position="266"/>
    </location>
</feature>
<reference evidence="2 3" key="1">
    <citation type="submission" date="2014-11" db="EMBL/GenBank/DDBJ databases">
        <title>Genetic blueprint of the zoonotic pathogen Toxocara canis.</title>
        <authorList>
            <person name="Zhu X.-Q."/>
            <person name="Korhonen P.K."/>
            <person name="Cai H."/>
            <person name="Young N.D."/>
            <person name="Nejsum P."/>
            <person name="von Samson-Himmelstjerna G."/>
            <person name="Boag P.R."/>
            <person name="Tan P."/>
            <person name="Li Q."/>
            <person name="Min J."/>
            <person name="Yang Y."/>
            <person name="Wang X."/>
            <person name="Fang X."/>
            <person name="Hall R.S."/>
            <person name="Hofmann A."/>
            <person name="Sternberg P.W."/>
            <person name="Jex A.R."/>
            <person name="Gasser R.B."/>
        </authorList>
    </citation>
    <scope>NUCLEOTIDE SEQUENCE [LARGE SCALE GENOMIC DNA]</scope>
    <source>
        <strain evidence="2">PN_DK_2014</strain>
    </source>
</reference>
<evidence type="ECO:0000256" key="1">
    <source>
        <dbReference type="SAM" id="MobiDB-lite"/>
    </source>
</evidence>
<evidence type="ECO:0000313" key="3">
    <source>
        <dbReference type="Proteomes" id="UP000031036"/>
    </source>
</evidence>
<organism evidence="2 3">
    <name type="scientific">Toxocara canis</name>
    <name type="common">Canine roundworm</name>
    <dbReference type="NCBI Taxonomy" id="6265"/>
    <lineage>
        <taxon>Eukaryota</taxon>
        <taxon>Metazoa</taxon>
        <taxon>Ecdysozoa</taxon>
        <taxon>Nematoda</taxon>
        <taxon>Chromadorea</taxon>
        <taxon>Rhabditida</taxon>
        <taxon>Spirurina</taxon>
        <taxon>Ascaridomorpha</taxon>
        <taxon>Ascaridoidea</taxon>
        <taxon>Toxocaridae</taxon>
        <taxon>Toxocara</taxon>
    </lineage>
</organism>
<gene>
    <name evidence="2" type="ORF">Tcan_13864</name>
</gene>
<accession>A0A0B2UZJ4</accession>
<name>A0A0B2UZJ4_TOXCA</name>
<keyword evidence="3" id="KW-1185">Reference proteome</keyword>
<dbReference type="Proteomes" id="UP000031036">
    <property type="component" value="Unassembled WGS sequence"/>
</dbReference>
<proteinExistence type="predicted"/>
<dbReference type="AlphaFoldDB" id="A0A0B2UZJ4"/>
<feature type="region of interest" description="Disordered" evidence="1">
    <location>
        <begin position="60"/>
        <end position="91"/>
    </location>
</feature>
<protein>
    <submittedName>
        <fullName evidence="2">Uncharacterized protein</fullName>
    </submittedName>
</protein>
<feature type="compositionally biased region" description="Basic residues" evidence="1">
    <location>
        <begin position="60"/>
        <end position="81"/>
    </location>
</feature>
<evidence type="ECO:0000313" key="2">
    <source>
        <dbReference type="EMBL" id="KHN76476.1"/>
    </source>
</evidence>
<feature type="region of interest" description="Disordered" evidence="1">
    <location>
        <begin position="23"/>
        <end position="47"/>
    </location>
</feature>
<feature type="compositionally biased region" description="Acidic residues" evidence="1">
    <location>
        <begin position="171"/>
        <end position="186"/>
    </location>
</feature>
<feature type="region of interest" description="Disordered" evidence="1">
    <location>
        <begin position="171"/>
        <end position="276"/>
    </location>
</feature>
<sequence>MCYSIVKNQSIIISFQSMGKAKSIKKVSKPTRANGSKGKTRKSGGKSIAVLKTVAVKKIAKKRKISSKKRKVTSKAKHSTVKKSEKPSGKRVTKVTKSIGKTVKGVVGRAAEEASPEKILAEMVESVKPSTNKNDVCVIGSEAALGLVGGATAIAIPSGVIAANVLRSESAEVENDENDGKEDDEQKDVADEKSEEDQPNEPGDQKEDVDVENVAEGQQTDTDKQASSESKQSSSSAESSAASAESSAASAESSAASAESSAASAEKNQETNPGQQ</sequence>